<dbReference type="Proteomes" id="UP000254802">
    <property type="component" value="Unassembled WGS sequence"/>
</dbReference>
<dbReference type="EMBL" id="UGPN01000002">
    <property type="protein sequence ID" value="STY63890.1"/>
    <property type="molecule type" value="Genomic_DNA"/>
</dbReference>
<evidence type="ECO:0000313" key="2">
    <source>
        <dbReference type="EMBL" id="STY63890.1"/>
    </source>
</evidence>
<organism evidence="2 3">
    <name type="scientific">Mannheimia haemolytica</name>
    <name type="common">Pasteurella haemolytica</name>
    <dbReference type="NCBI Taxonomy" id="75985"/>
    <lineage>
        <taxon>Bacteria</taxon>
        <taxon>Pseudomonadati</taxon>
        <taxon>Pseudomonadota</taxon>
        <taxon>Gammaproteobacteria</taxon>
        <taxon>Pasteurellales</taxon>
        <taxon>Pasteurellaceae</taxon>
        <taxon>Mannheimia</taxon>
    </lineage>
</organism>
<proteinExistence type="predicted"/>
<dbReference type="PANTHER" id="PTHR43591">
    <property type="entry name" value="METHYLTRANSFERASE"/>
    <property type="match status" value="1"/>
</dbReference>
<protein>
    <submittedName>
        <fullName evidence="2">Rebeccamycin O-methyltransferase</fullName>
        <ecNumber evidence="2">2.1.1.-</ecNumber>
    </submittedName>
</protein>
<evidence type="ECO:0000313" key="3">
    <source>
        <dbReference type="Proteomes" id="UP000254802"/>
    </source>
</evidence>
<evidence type="ECO:0000259" key="1">
    <source>
        <dbReference type="Pfam" id="PF13649"/>
    </source>
</evidence>
<keyword evidence="2" id="KW-0808">Transferase</keyword>
<feature type="domain" description="Methyltransferase" evidence="1">
    <location>
        <begin position="70"/>
        <end position="167"/>
    </location>
</feature>
<accession>A0A378N693</accession>
<name>A0A378N693_MANHA</name>
<dbReference type="PANTHER" id="PTHR43591:SF110">
    <property type="entry name" value="RHODANESE DOMAIN-CONTAINING PROTEIN"/>
    <property type="match status" value="1"/>
</dbReference>
<gene>
    <name evidence="2" type="primary">rebM</name>
    <name evidence="2" type="ORF">NCTC10638_03062</name>
</gene>
<dbReference type="SUPFAM" id="SSF53335">
    <property type="entry name" value="S-adenosyl-L-methionine-dependent methyltransferases"/>
    <property type="match status" value="1"/>
</dbReference>
<keyword evidence="2" id="KW-0489">Methyltransferase</keyword>
<dbReference type="STRING" id="75985.WC39_07270"/>
<dbReference type="InterPro" id="IPR041698">
    <property type="entry name" value="Methyltransf_25"/>
</dbReference>
<dbReference type="AlphaFoldDB" id="A0A378N693"/>
<dbReference type="Gene3D" id="3.40.50.150">
    <property type="entry name" value="Vaccinia Virus protein VP39"/>
    <property type="match status" value="1"/>
</dbReference>
<dbReference type="CDD" id="cd02440">
    <property type="entry name" value="AdoMet_MTases"/>
    <property type="match status" value="1"/>
</dbReference>
<dbReference type="GO" id="GO:0032259">
    <property type="term" value="P:methylation"/>
    <property type="evidence" value="ECO:0007669"/>
    <property type="project" value="UniProtKB-KW"/>
</dbReference>
<dbReference type="Pfam" id="PF13649">
    <property type="entry name" value="Methyltransf_25"/>
    <property type="match status" value="1"/>
</dbReference>
<dbReference type="GO" id="GO:0008168">
    <property type="term" value="F:methyltransferase activity"/>
    <property type="evidence" value="ECO:0007669"/>
    <property type="project" value="UniProtKB-KW"/>
</dbReference>
<sequence length="279" mass="31756">MKKLSIITNIDHNTSGHIFNVFCKSRGFYEKRRSWSSFFSSFRQNSFTPRGKLATDWLIANGDFDKNKKVLEVACNMGTTAIQLAQQFECQIVGIDLDEDALEKARKNIKENHVEHLIQVQRANATKLPFDDESFDIVINEAMLTMLPLEAKEKAIREYFRVLKPNGFLLTHDIVIQDKDSDTLLAELRDAINITVSPLAKADWKSLFQRCGFRNVDTFSGEMSLLSPKGLIHDEGVLGAMKIIGNALKPENRETFNKMYKLFNDPDKKLGFIAVCSQK</sequence>
<reference evidence="2 3" key="1">
    <citation type="submission" date="2018-06" db="EMBL/GenBank/DDBJ databases">
        <authorList>
            <consortium name="Pathogen Informatics"/>
            <person name="Doyle S."/>
        </authorList>
    </citation>
    <scope>NUCLEOTIDE SEQUENCE [LARGE SCALE GENOMIC DNA]</scope>
    <source>
        <strain evidence="2 3">NCTC10638</strain>
    </source>
</reference>
<dbReference type="EC" id="2.1.1.-" evidence="2"/>
<dbReference type="InterPro" id="IPR029063">
    <property type="entry name" value="SAM-dependent_MTases_sf"/>
</dbReference>